<feature type="compositionally biased region" description="Polar residues" evidence="4">
    <location>
        <begin position="540"/>
        <end position="554"/>
    </location>
</feature>
<accession>L8H2F1</accession>
<name>L8H2F1_ACACF</name>
<organism evidence="6 7">
    <name type="scientific">Acanthamoeba castellanii (strain ATCC 30010 / Neff)</name>
    <dbReference type="NCBI Taxonomy" id="1257118"/>
    <lineage>
        <taxon>Eukaryota</taxon>
        <taxon>Amoebozoa</taxon>
        <taxon>Discosea</taxon>
        <taxon>Longamoebia</taxon>
        <taxon>Centramoebida</taxon>
        <taxon>Acanthamoebidae</taxon>
        <taxon>Acanthamoeba</taxon>
    </lineage>
</organism>
<dbReference type="STRING" id="1257118.L8H2F1"/>
<evidence type="ECO:0000256" key="1">
    <source>
        <dbReference type="ARBA" id="ARBA00022737"/>
    </source>
</evidence>
<dbReference type="KEGG" id="acan:ACA1_266530"/>
<dbReference type="PANTHER" id="PTHR24198:SF165">
    <property type="entry name" value="ANKYRIN REPEAT-CONTAINING PROTEIN-RELATED"/>
    <property type="match status" value="1"/>
</dbReference>
<dbReference type="PROSITE" id="PS50088">
    <property type="entry name" value="ANK_REPEAT"/>
    <property type="match status" value="4"/>
</dbReference>
<dbReference type="GeneID" id="14920196"/>
<feature type="region of interest" description="Disordered" evidence="4">
    <location>
        <begin position="407"/>
        <end position="520"/>
    </location>
</feature>
<feature type="repeat" description="ANK" evidence="3">
    <location>
        <begin position="71"/>
        <end position="103"/>
    </location>
</feature>
<keyword evidence="7" id="KW-1185">Reference proteome</keyword>
<dbReference type="SMART" id="SM00248">
    <property type="entry name" value="ANK"/>
    <property type="match status" value="5"/>
</dbReference>
<protein>
    <submittedName>
        <fullName evidence="6">UBA/TSN domain containing protein</fullName>
    </submittedName>
</protein>
<reference evidence="6 7" key="1">
    <citation type="journal article" date="2013" name="Genome Biol.">
        <title>Genome of Acanthamoeba castellanii highlights extensive lateral gene transfer and early evolution of tyrosine kinase signaling.</title>
        <authorList>
            <person name="Clarke M."/>
            <person name="Lohan A.J."/>
            <person name="Liu B."/>
            <person name="Lagkouvardos I."/>
            <person name="Roy S."/>
            <person name="Zafar N."/>
            <person name="Bertelli C."/>
            <person name="Schilde C."/>
            <person name="Kianianmomeni A."/>
            <person name="Burglin T.R."/>
            <person name="Frech C."/>
            <person name="Turcotte B."/>
            <person name="Kopec K.O."/>
            <person name="Synnott J.M."/>
            <person name="Choo C."/>
            <person name="Paponov I."/>
            <person name="Finkler A."/>
            <person name="Soon Heng Tan C."/>
            <person name="Hutchins A.P."/>
            <person name="Weinmeier T."/>
            <person name="Rattei T."/>
            <person name="Chu J.S."/>
            <person name="Gimenez G."/>
            <person name="Irimia M."/>
            <person name="Rigden D.J."/>
            <person name="Fitzpatrick D.A."/>
            <person name="Lorenzo-Morales J."/>
            <person name="Bateman A."/>
            <person name="Chiu C.H."/>
            <person name="Tang P."/>
            <person name="Hegemann P."/>
            <person name="Fromm H."/>
            <person name="Raoult D."/>
            <person name="Greub G."/>
            <person name="Miranda-Saavedra D."/>
            <person name="Chen N."/>
            <person name="Nash P."/>
            <person name="Ginger M.L."/>
            <person name="Horn M."/>
            <person name="Schaap P."/>
            <person name="Caler L."/>
            <person name="Loftus B."/>
        </authorList>
    </citation>
    <scope>NUCLEOTIDE SEQUENCE [LARGE SCALE GENOMIC DNA]</scope>
    <source>
        <strain evidence="6 7">Neff</strain>
    </source>
</reference>
<dbReference type="AlphaFoldDB" id="L8H2F1"/>
<feature type="region of interest" description="Disordered" evidence="4">
    <location>
        <begin position="280"/>
        <end position="302"/>
    </location>
</feature>
<feature type="region of interest" description="Disordered" evidence="4">
    <location>
        <begin position="536"/>
        <end position="592"/>
    </location>
</feature>
<dbReference type="Gene3D" id="1.20.120.1920">
    <property type="entry name" value="UBAP1 SOUBA domain"/>
    <property type="match status" value="1"/>
</dbReference>
<feature type="domain" description="UBA" evidence="5">
    <location>
        <begin position="716"/>
        <end position="759"/>
    </location>
</feature>
<proteinExistence type="predicted"/>
<dbReference type="InterPro" id="IPR015940">
    <property type="entry name" value="UBA"/>
</dbReference>
<dbReference type="PROSITE" id="PS50030">
    <property type="entry name" value="UBA"/>
    <property type="match status" value="1"/>
</dbReference>
<evidence type="ECO:0000259" key="5">
    <source>
        <dbReference type="PROSITE" id="PS50030"/>
    </source>
</evidence>
<dbReference type="EMBL" id="KB007933">
    <property type="protein sequence ID" value="ELR19417.1"/>
    <property type="molecule type" value="Genomic_DNA"/>
</dbReference>
<dbReference type="Gene3D" id="1.25.40.20">
    <property type="entry name" value="Ankyrin repeat-containing domain"/>
    <property type="match status" value="3"/>
</dbReference>
<feature type="repeat" description="ANK" evidence="3">
    <location>
        <begin position="146"/>
        <end position="178"/>
    </location>
</feature>
<feature type="compositionally biased region" description="Gly residues" evidence="4">
    <location>
        <begin position="411"/>
        <end position="440"/>
    </location>
</feature>
<evidence type="ECO:0000256" key="3">
    <source>
        <dbReference type="PROSITE-ProRule" id="PRU00023"/>
    </source>
</evidence>
<evidence type="ECO:0000313" key="7">
    <source>
        <dbReference type="Proteomes" id="UP000011083"/>
    </source>
</evidence>
<evidence type="ECO:0000256" key="4">
    <source>
        <dbReference type="SAM" id="MobiDB-lite"/>
    </source>
</evidence>
<evidence type="ECO:0000313" key="6">
    <source>
        <dbReference type="EMBL" id="ELR19417.1"/>
    </source>
</evidence>
<dbReference type="InterPro" id="IPR002110">
    <property type="entry name" value="Ankyrin_rpt"/>
</dbReference>
<dbReference type="InterPro" id="IPR036770">
    <property type="entry name" value="Ankyrin_rpt-contain_sf"/>
</dbReference>
<feature type="repeat" description="ANK" evidence="3">
    <location>
        <begin position="33"/>
        <end position="54"/>
    </location>
</feature>
<keyword evidence="2 3" id="KW-0040">ANK repeat</keyword>
<dbReference type="PANTHER" id="PTHR24198">
    <property type="entry name" value="ANKYRIN REPEAT AND PROTEIN KINASE DOMAIN-CONTAINING PROTEIN"/>
    <property type="match status" value="1"/>
</dbReference>
<sequence length="760" mass="81312">MDVFEQSKWASVKEFKKSLKSVGKDGLKKTNEKGQTLLHTAAEGGNHEALKLLLTSKYKLAHLVNTKDGFGGWTPLHYAADGGHLECLDLLISHGADVTAASRDGDVPLHYLVRAKARQADNVHYYKLLKTVLNSRGLDVNVQNMNGEAALHLSAMGGHDEVANLLLNHGAEINVKSRVGETPLHYATRYGHTDVVKTLLERNADPTLVGPEGTPLNIAVAYHKEAVAELLSGALAKTGRKNSAPVLHAQSGLGLEERHTAVLPAVTSFGTHSAPMPAVSYSPKSLPPVPRSTSFDVRGQNGHHTDQAWPVTMDGGLPAGHSLLQFCRVAVCPSRGAAASRPPNAPVPSPAALSAFLAQVDSALATRSQRGSLGYEFTYERDILTHIEKEREAFRLTDELRKDYEERRRAGTGGVASAGSPFGGASPGVHAGGSPFGGAPTGMTHSPYTPPPTHTGMPASPYAGPGPSFQPQIPMHQPLPLPQPQPFLPAGPHNGGPYMVPPHSAPSPHLHGGGGLQPATESLATFTNKHSHPLHMARQKSGSTGDIQRTSAENARSPRGGVPVLPRSESTGGHRSRSSSGSSVPRKHTAPLNPVQEKLYLKVISEHETLNTEHVHIAARHCANDPKSLLNLISANNTQVIAYVKAYERLKHIGYSQAHVVEALKAYGGGAAGLSPQEEDQQHQRMLAFLKLLVNKGFSPAAQVQNTLSLFDYDVDKAEKFLSSYKTVSQLGFSDVQVREALLMSDSDSELAIRYLLEGK</sequence>
<dbReference type="Proteomes" id="UP000011083">
    <property type="component" value="Unassembled WGS sequence"/>
</dbReference>
<dbReference type="PROSITE" id="PS50297">
    <property type="entry name" value="ANK_REP_REGION"/>
    <property type="match status" value="4"/>
</dbReference>
<dbReference type="InterPro" id="IPR042575">
    <property type="entry name" value="UBAP1_C"/>
</dbReference>
<keyword evidence="1" id="KW-0677">Repeat</keyword>
<dbReference type="VEuPathDB" id="AmoebaDB:ACA1_266530"/>
<dbReference type="Pfam" id="PF12796">
    <property type="entry name" value="Ank_2"/>
    <property type="match status" value="2"/>
</dbReference>
<dbReference type="OrthoDB" id="16005at2759"/>
<feature type="compositionally biased region" description="Pro residues" evidence="4">
    <location>
        <begin position="477"/>
        <end position="489"/>
    </location>
</feature>
<dbReference type="SUPFAM" id="SSF48403">
    <property type="entry name" value="Ankyrin repeat"/>
    <property type="match status" value="1"/>
</dbReference>
<feature type="compositionally biased region" description="Low complexity" evidence="4">
    <location>
        <begin position="567"/>
        <end position="583"/>
    </location>
</feature>
<dbReference type="PRINTS" id="PR01415">
    <property type="entry name" value="ANKYRIN"/>
</dbReference>
<gene>
    <name evidence="6" type="ORF">ACA1_266530</name>
</gene>
<dbReference type="RefSeq" id="XP_004341503.1">
    <property type="nucleotide sequence ID" value="XM_004341455.1"/>
</dbReference>
<evidence type="ECO:0000256" key="2">
    <source>
        <dbReference type="ARBA" id="ARBA00023043"/>
    </source>
</evidence>
<feature type="repeat" description="ANK" evidence="3">
    <location>
        <begin position="179"/>
        <end position="211"/>
    </location>
</feature>